<evidence type="ECO:0000256" key="8">
    <source>
        <dbReference type="ARBA" id="ARBA00049010"/>
    </source>
</evidence>
<dbReference type="InterPro" id="IPR045024">
    <property type="entry name" value="NDH-2"/>
</dbReference>
<evidence type="ECO:0000256" key="1">
    <source>
        <dbReference type="ARBA" id="ARBA00005272"/>
    </source>
</evidence>
<comment type="catalytic activity">
    <reaction evidence="8">
        <text>a ubiquinone + NADH + H(+) = a ubiquinol + NAD(+)</text>
        <dbReference type="Rhea" id="RHEA:23152"/>
        <dbReference type="Rhea" id="RHEA-COMP:9565"/>
        <dbReference type="Rhea" id="RHEA-COMP:9566"/>
        <dbReference type="ChEBI" id="CHEBI:15378"/>
        <dbReference type="ChEBI" id="CHEBI:16389"/>
        <dbReference type="ChEBI" id="CHEBI:17976"/>
        <dbReference type="ChEBI" id="CHEBI:57540"/>
        <dbReference type="ChEBI" id="CHEBI:57945"/>
    </reaction>
</comment>
<proteinExistence type="inferred from homology"/>
<evidence type="ECO:0000256" key="3">
    <source>
        <dbReference type="ARBA" id="ARBA00022630"/>
    </source>
</evidence>
<sequence length="118" mass="13690">MDEAKEKEGLSMGKKLKHKKEAINMLRKKGHYVNQVHAIFKSDELPEAGNKKKKLLRLETAWGRTSFLKKLKNSSYDVQLVLPRNYFRFTPLLPILTINTVEARCVEEPVHIMTKNDP</sequence>
<evidence type="ECO:0000313" key="9">
    <source>
        <dbReference type="EMBL" id="KAJ0210388.1"/>
    </source>
</evidence>
<keyword evidence="10" id="KW-1185">Reference proteome</keyword>
<evidence type="ECO:0000256" key="7">
    <source>
        <dbReference type="ARBA" id="ARBA00047599"/>
    </source>
</evidence>
<dbReference type="EC" id="1.6.5.9" evidence="2"/>
<evidence type="ECO:0000313" key="10">
    <source>
        <dbReference type="Proteomes" id="UP000235145"/>
    </source>
</evidence>
<protein>
    <recommendedName>
        <fullName evidence="2">NADH:ubiquinone reductase (non-electrogenic)</fullName>
        <ecNumber evidence="2">1.6.5.9</ecNumber>
    </recommendedName>
</protein>
<dbReference type="EMBL" id="NBSK02000004">
    <property type="protein sequence ID" value="KAJ0210388.1"/>
    <property type="molecule type" value="Genomic_DNA"/>
</dbReference>
<accession>A0A9R1VQZ9</accession>
<keyword evidence="3" id="KW-0285">Flavoprotein</keyword>
<organism evidence="9 10">
    <name type="scientific">Lactuca sativa</name>
    <name type="common">Garden lettuce</name>
    <dbReference type="NCBI Taxonomy" id="4236"/>
    <lineage>
        <taxon>Eukaryota</taxon>
        <taxon>Viridiplantae</taxon>
        <taxon>Streptophyta</taxon>
        <taxon>Embryophyta</taxon>
        <taxon>Tracheophyta</taxon>
        <taxon>Spermatophyta</taxon>
        <taxon>Magnoliopsida</taxon>
        <taxon>eudicotyledons</taxon>
        <taxon>Gunneridae</taxon>
        <taxon>Pentapetalae</taxon>
        <taxon>asterids</taxon>
        <taxon>campanulids</taxon>
        <taxon>Asterales</taxon>
        <taxon>Asteraceae</taxon>
        <taxon>Cichorioideae</taxon>
        <taxon>Cichorieae</taxon>
        <taxon>Lactucinae</taxon>
        <taxon>Lactuca</taxon>
    </lineage>
</organism>
<keyword evidence="4" id="KW-0274">FAD</keyword>
<keyword evidence="5" id="KW-0560">Oxidoreductase</keyword>
<dbReference type="PANTHER" id="PTHR43706">
    <property type="entry name" value="NADH DEHYDROGENASE"/>
    <property type="match status" value="1"/>
</dbReference>
<dbReference type="AlphaFoldDB" id="A0A9R1VQZ9"/>
<dbReference type="PANTHER" id="PTHR43706:SF47">
    <property type="entry name" value="EXTERNAL NADH-UBIQUINONE OXIDOREDUCTASE 1, MITOCHONDRIAL-RELATED"/>
    <property type="match status" value="1"/>
</dbReference>
<evidence type="ECO:0000256" key="5">
    <source>
        <dbReference type="ARBA" id="ARBA00023002"/>
    </source>
</evidence>
<dbReference type="GO" id="GO:0050136">
    <property type="term" value="F:NADH dehydrogenase (quinone) (non-electrogenic) activity"/>
    <property type="evidence" value="ECO:0007669"/>
    <property type="project" value="UniProtKB-EC"/>
</dbReference>
<reference evidence="9 10" key="1">
    <citation type="journal article" date="2017" name="Nat. Commun.">
        <title>Genome assembly with in vitro proximity ligation data and whole-genome triplication in lettuce.</title>
        <authorList>
            <person name="Reyes-Chin-Wo S."/>
            <person name="Wang Z."/>
            <person name="Yang X."/>
            <person name="Kozik A."/>
            <person name="Arikit S."/>
            <person name="Song C."/>
            <person name="Xia L."/>
            <person name="Froenicke L."/>
            <person name="Lavelle D.O."/>
            <person name="Truco M.J."/>
            <person name="Xia R."/>
            <person name="Zhu S."/>
            <person name="Xu C."/>
            <person name="Xu H."/>
            <person name="Xu X."/>
            <person name="Cox K."/>
            <person name="Korf I."/>
            <person name="Meyers B.C."/>
            <person name="Michelmore R.W."/>
        </authorList>
    </citation>
    <scope>NUCLEOTIDE SEQUENCE [LARGE SCALE GENOMIC DNA]</scope>
    <source>
        <strain evidence="10">cv. Salinas</strain>
        <tissue evidence="9">Seedlings</tissue>
    </source>
</reference>
<name>A0A9R1VQZ9_LACSA</name>
<dbReference type="Gene3D" id="3.50.50.100">
    <property type="match status" value="1"/>
</dbReference>
<dbReference type="Proteomes" id="UP000235145">
    <property type="component" value="Unassembled WGS sequence"/>
</dbReference>
<gene>
    <name evidence="9" type="ORF">LSAT_V11C400204860</name>
</gene>
<evidence type="ECO:0000256" key="4">
    <source>
        <dbReference type="ARBA" id="ARBA00022827"/>
    </source>
</evidence>
<evidence type="ECO:0000256" key="6">
    <source>
        <dbReference type="ARBA" id="ARBA00023027"/>
    </source>
</evidence>
<evidence type="ECO:0000256" key="2">
    <source>
        <dbReference type="ARBA" id="ARBA00012637"/>
    </source>
</evidence>
<comment type="catalytic activity">
    <reaction evidence="7">
        <text>a quinone + NADH + H(+) = a quinol + NAD(+)</text>
        <dbReference type="Rhea" id="RHEA:46160"/>
        <dbReference type="ChEBI" id="CHEBI:15378"/>
        <dbReference type="ChEBI" id="CHEBI:24646"/>
        <dbReference type="ChEBI" id="CHEBI:57540"/>
        <dbReference type="ChEBI" id="CHEBI:57945"/>
        <dbReference type="ChEBI" id="CHEBI:132124"/>
        <dbReference type="EC" id="1.6.5.9"/>
    </reaction>
</comment>
<keyword evidence="6" id="KW-0520">NAD</keyword>
<comment type="caution">
    <text evidence="9">The sequence shown here is derived from an EMBL/GenBank/DDBJ whole genome shotgun (WGS) entry which is preliminary data.</text>
</comment>
<comment type="similarity">
    <text evidence="1">Belongs to the NADH dehydrogenase family.</text>
</comment>